<dbReference type="RefSeq" id="WP_100281548.1">
    <property type="nucleotide sequence ID" value="NZ_CP024923.1"/>
</dbReference>
<evidence type="ECO:0000313" key="5">
    <source>
        <dbReference type="EMBL" id="ATY31739.1"/>
    </source>
</evidence>
<reference evidence="5 6" key="1">
    <citation type="submission" date="2017-11" db="EMBL/GenBank/DDBJ databases">
        <title>Complete genome sequence of Sphingomonas sp. Strain Cra20, a psychrotolerant potential plant growth promoting rhizobacteria.</title>
        <authorList>
            <person name="Luo Y."/>
        </authorList>
    </citation>
    <scope>NUCLEOTIDE SEQUENCE [LARGE SCALE GENOMIC DNA]</scope>
    <source>
        <strain evidence="5 6">Cra20</strain>
    </source>
</reference>
<dbReference type="InterPro" id="IPR009057">
    <property type="entry name" value="Homeodomain-like_sf"/>
</dbReference>
<dbReference type="PROSITE" id="PS01124">
    <property type="entry name" value="HTH_ARAC_FAMILY_2"/>
    <property type="match status" value="1"/>
</dbReference>
<dbReference type="Pfam" id="PF12833">
    <property type="entry name" value="HTH_18"/>
    <property type="match status" value="1"/>
</dbReference>
<feature type="domain" description="HTH araC/xylS-type" evidence="4">
    <location>
        <begin position="130"/>
        <end position="229"/>
    </location>
</feature>
<dbReference type="KEGG" id="sphc:CVN68_06965"/>
<dbReference type="EMBL" id="CP024923">
    <property type="protein sequence ID" value="ATY31739.1"/>
    <property type="molecule type" value="Genomic_DNA"/>
</dbReference>
<accession>A0A2K8MJ23</accession>
<evidence type="ECO:0000256" key="1">
    <source>
        <dbReference type="ARBA" id="ARBA00023015"/>
    </source>
</evidence>
<keyword evidence="3" id="KW-0804">Transcription</keyword>
<sequence length="231" mass="24752">MPPDAVPDHAYETTHLILAVEDGYVSGAVRARSWRGPSMLVYNPPGTLHRDPIHTTGGRFVSIDLPAGAEPKGVADAMVVRAGEARSATNLVVAAIMAGSTYLELEDSLPGQSVALAASKDRTQARPPWLQIATEALADLADVPELRVRDLARIAGVHPVHLARVFREHFGCSPGTAIRRTRIERVAAALSRRRSIAALAAEHGFADHAHLTRCFRAAYGVTPSAFRAAFD</sequence>
<dbReference type="AlphaFoldDB" id="A0A2K8MJ23"/>
<keyword evidence="6" id="KW-1185">Reference proteome</keyword>
<dbReference type="Proteomes" id="UP000229081">
    <property type="component" value="Chromosome"/>
</dbReference>
<dbReference type="PANTHER" id="PTHR46796:SF2">
    <property type="entry name" value="TRANSCRIPTIONAL REGULATORY PROTEIN"/>
    <property type="match status" value="1"/>
</dbReference>
<proteinExistence type="predicted"/>
<dbReference type="SMART" id="SM00342">
    <property type="entry name" value="HTH_ARAC"/>
    <property type="match status" value="1"/>
</dbReference>
<evidence type="ECO:0000259" key="4">
    <source>
        <dbReference type="PROSITE" id="PS01124"/>
    </source>
</evidence>
<dbReference type="GO" id="GO:0003700">
    <property type="term" value="F:DNA-binding transcription factor activity"/>
    <property type="evidence" value="ECO:0007669"/>
    <property type="project" value="InterPro"/>
</dbReference>
<name>A0A2K8MJ23_9SPHN</name>
<keyword evidence="1" id="KW-0805">Transcription regulation</keyword>
<dbReference type="PANTHER" id="PTHR46796">
    <property type="entry name" value="HTH-TYPE TRANSCRIPTIONAL ACTIVATOR RHAS-RELATED"/>
    <property type="match status" value="1"/>
</dbReference>
<keyword evidence="2" id="KW-0238">DNA-binding</keyword>
<dbReference type="PROSITE" id="PS00041">
    <property type="entry name" value="HTH_ARAC_FAMILY_1"/>
    <property type="match status" value="1"/>
</dbReference>
<protein>
    <submittedName>
        <fullName evidence="5">AraC family transcriptional regulator</fullName>
    </submittedName>
</protein>
<evidence type="ECO:0000256" key="2">
    <source>
        <dbReference type="ARBA" id="ARBA00023125"/>
    </source>
</evidence>
<dbReference type="InterPro" id="IPR018060">
    <property type="entry name" value="HTH_AraC"/>
</dbReference>
<gene>
    <name evidence="5" type="ORF">CVN68_06965</name>
</gene>
<dbReference type="GO" id="GO:0043565">
    <property type="term" value="F:sequence-specific DNA binding"/>
    <property type="evidence" value="ECO:0007669"/>
    <property type="project" value="InterPro"/>
</dbReference>
<dbReference type="SUPFAM" id="SSF46689">
    <property type="entry name" value="Homeodomain-like"/>
    <property type="match status" value="1"/>
</dbReference>
<evidence type="ECO:0000256" key="3">
    <source>
        <dbReference type="ARBA" id="ARBA00023163"/>
    </source>
</evidence>
<dbReference type="InterPro" id="IPR018062">
    <property type="entry name" value="HTH_AraC-typ_CS"/>
</dbReference>
<organism evidence="5 6">
    <name type="scientific">Sphingomonas psychrotolerans</name>
    <dbReference type="NCBI Taxonomy" id="1327635"/>
    <lineage>
        <taxon>Bacteria</taxon>
        <taxon>Pseudomonadati</taxon>
        <taxon>Pseudomonadota</taxon>
        <taxon>Alphaproteobacteria</taxon>
        <taxon>Sphingomonadales</taxon>
        <taxon>Sphingomonadaceae</taxon>
        <taxon>Sphingomonas</taxon>
    </lineage>
</organism>
<dbReference type="InterPro" id="IPR050204">
    <property type="entry name" value="AraC_XylS_family_regulators"/>
</dbReference>
<evidence type="ECO:0000313" key="6">
    <source>
        <dbReference type="Proteomes" id="UP000229081"/>
    </source>
</evidence>
<dbReference type="OrthoDB" id="110167at2"/>
<dbReference type="Gene3D" id="1.10.10.60">
    <property type="entry name" value="Homeodomain-like"/>
    <property type="match status" value="1"/>
</dbReference>